<dbReference type="EMBL" id="JAJEPS010000021">
    <property type="protein sequence ID" value="MCC2127475.1"/>
    <property type="molecule type" value="Genomic_DNA"/>
</dbReference>
<dbReference type="Pfam" id="PF12146">
    <property type="entry name" value="Hydrolase_4"/>
    <property type="match status" value="1"/>
</dbReference>
<evidence type="ECO:0000313" key="3">
    <source>
        <dbReference type="Proteomes" id="UP001198220"/>
    </source>
</evidence>
<organism evidence="2 3">
    <name type="scientific">Hominiventricola filiformis</name>
    <dbReference type="NCBI Taxonomy" id="2885352"/>
    <lineage>
        <taxon>Bacteria</taxon>
        <taxon>Bacillati</taxon>
        <taxon>Bacillota</taxon>
        <taxon>Clostridia</taxon>
        <taxon>Lachnospirales</taxon>
        <taxon>Lachnospiraceae</taxon>
        <taxon>Hominiventricola</taxon>
    </lineage>
</organism>
<feature type="domain" description="Serine aminopeptidase S33" evidence="1">
    <location>
        <begin position="27"/>
        <end position="288"/>
    </location>
</feature>
<evidence type="ECO:0000259" key="1">
    <source>
        <dbReference type="Pfam" id="PF12146"/>
    </source>
</evidence>
<sequence>MKKELFTFTGTAGNSLSAVIWLPEKTPKLLFQITHGMTEHMGRYEKLAEKLTEQGIVTAGFDLPGHGRNPGRPDCASFGEAGWTQTLADIQAFSEQLTSRFLGVPLVLMGFSLGSFLVRDYLSSGYTIPSAAVIMGTGTQPSLLLSGIKKLVEREFKKEGFNNTTPLIHKLSFETYNQKFKPAGTDFDWLCSDEQELEAYMSDPLRRANISSGLFWQLLDAMQRTAQPEAYASLPKEFPVLLLSGAADPVGSFGEGVKTVAKIMKKAGMNNVQLKLIAHARHDVFHELQSGAADEMTELLLSFLHSFLIAPEPPSLP</sequence>
<dbReference type="GO" id="GO:0016787">
    <property type="term" value="F:hydrolase activity"/>
    <property type="evidence" value="ECO:0007669"/>
    <property type="project" value="UniProtKB-KW"/>
</dbReference>
<dbReference type="Proteomes" id="UP001198220">
    <property type="component" value="Unassembled WGS sequence"/>
</dbReference>
<protein>
    <submittedName>
        <fullName evidence="2">Alpha/beta hydrolase</fullName>
    </submittedName>
</protein>
<dbReference type="SUPFAM" id="SSF53474">
    <property type="entry name" value="alpha/beta-Hydrolases"/>
    <property type="match status" value="1"/>
</dbReference>
<comment type="caution">
    <text evidence="2">The sequence shown here is derived from an EMBL/GenBank/DDBJ whole genome shotgun (WGS) entry which is preliminary data.</text>
</comment>
<reference evidence="2 3" key="1">
    <citation type="submission" date="2021-10" db="EMBL/GenBank/DDBJ databases">
        <title>Anaerobic single-cell dispensing facilitates the cultivation of human gut bacteria.</title>
        <authorList>
            <person name="Afrizal A."/>
        </authorList>
    </citation>
    <scope>NUCLEOTIDE SEQUENCE [LARGE SCALE GENOMIC DNA]</scope>
    <source>
        <strain evidence="2 3">CLA-AA-H276</strain>
    </source>
</reference>
<evidence type="ECO:0000313" key="2">
    <source>
        <dbReference type="EMBL" id="MCC2127475.1"/>
    </source>
</evidence>
<accession>A0AAE3DCL8</accession>
<keyword evidence="2" id="KW-0378">Hydrolase</keyword>
<dbReference type="Gene3D" id="3.40.50.1820">
    <property type="entry name" value="alpha/beta hydrolase"/>
    <property type="match status" value="1"/>
</dbReference>
<proteinExistence type="predicted"/>
<gene>
    <name evidence="2" type="ORF">LKD36_15060</name>
</gene>
<dbReference type="AlphaFoldDB" id="A0AAE3DCL8"/>
<dbReference type="InterPro" id="IPR051044">
    <property type="entry name" value="MAG_DAG_Lipase"/>
</dbReference>
<dbReference type="PANTHER" id="PTHR11614">
    <property type="entry name" value="PHOSPHOLIPASE-RELATED"/>
    <property type="match status" value="1"/>
</dbReference>
<dbReference type="InterPro" id="IPR029058">
    <property type="entry name" value="AB_hydrolase_fold"/>
</dbReference>
<name>A0AAE3DCL8_9FIRM</name>
<dbReference type="RefSeq" id="WP_308460115.1">
    <property type="nucleotide sequence ID" value="NZ_JAJEPS010000021.1"/>
</dbReference>
<keyword evidence="3" id="KW-1185">Reference proteome</keyword>
<dbReference type="InterPro" id="IPR022742">
    <property type="entry name" value="Hydrolase_4"/>
</dbReference>